<name>A0A1C6W4V2_9ACTN</name>
<proteinExistence type="predicted"/>
<dbReference type="InterPro" id="IPR043132">
    <property type="entry name" value="BCAT-like_C"/>
</dbReference>
<dbReference type="SUPFAM" id="SSF56752">
    <property type="entry name" value="D-aminoacid aminotransferase-like PLP-dependent enzymes"/>
    <property type="match status" value="1"/>
</dbReference>
<protein>
    <recommendedName>
        <fullName evidence="3">Branched-chain amino acid aminotransferase/4-amino-4-deoxychorismate lyase</fullName>
    </recommendedName>
</protein>
<dbReference type="AlphaFoldDB" id="A0A1C6W4V2"/>
<dbReference type="Gene3D" id="3.30.470.10">
    <property type="match status" value="1"/>
</dbReference>
<gene>
    <name evidence="1" type="ORF">GA0070608_5815</name>
</gene>
<dbReference type="Gene3D" id="3.20.10.10">
    <property type="entry name" value="D-amino Acid Aminotransferase, subunit A, domain 2"/>
    <property type="match status" value="1"/>
</dbReference>
<accession>A0A1C6W4V2</accession>
<reference evidence="2" key="1">
    <citation type="submission" date="2016-06" db="EMBL/GenBank/DDBJ databases">
        <authorList>
            <person name="Varghese N."/>
            <person name="Submissions Spin"/>
        </authorList>
    </citation>
    <scope>NUCLEOTIDE SEQUENCE [LARGE SCALE GENOMIC DNA]</scope>
    <source>
        <strain evidence="2">DSM 43363</strain>
    </source>
</reference>
<dbReference type="Proteomes" id="UP000199343">
    <property type="component" value="Unassembled WGS sequence"/>
</dbReference>
<evidence type="ECO:0000313" key="2">
    <source>
        <dbReference type="Proteomes" id="UP000199343"/>
    </source>
</evidence>
<dbReference type="GO" id="GO:0003824">
    <property type="term" value="F:catalytic activity"/>
    <property type="evidence" value="ECO:0007669"/>
    <property type="project" value="InterPro"/>
</dbReference>
<dbReference type="InterPro" id="IPR036038">
    <property type="entry name" value="Aminotransferase-like"/>
</dbReference>
<sequence length="332" mass="36363">MTYPAPIPHAQGVQHLCWAPLTGWRWIRANPGHEELPGGRVVRVVTGLRAYRWDRGRVSLFRPRDYAGLIRRACRERCMPVVPASLLLAAAEEAVRRADRIPGGALDSLHLTVELREEAPGPGQRRYCCRLRPVIEPYADQLLPITLQIDHAVAGLETTHHPFFVFGDSRNARVFSPVLSDGPTIARDTVEQLSRMLGFPLREANLGLHAWRELIEKGVVREAFACSAAPLVAPVAVVESPVGKMRVGDGQPGYVTINIRRAMARLVHGAMRDALGWSHLVQPPLSTRRGRQTGRLSTPTSLGLSALVVGSAGAGLGCSSPERPVQGVLWRE</sequence>
<evidence type="ECO:0000313" key="1">
    <source>
        <dbReference type="EMBL" id="SCL73521.1"/>
    </source>
</evidence>
<dbReference type="EMBL" id="FMIC01000002">
    <property type="protein sequence ID" value="SCL73521.1"/>
    <property type="molecule type" value="Genomic_DNA"/>
</dbReference>
<dbReference type="STRING" id="47871.GA0070608_5815"/>
<evidence type="ECO:0008006" key="3">
    <source>
        <dbReference type="Google" id="ProtNLM"/>
    </source>
</evidence>
<dbReference type="InterPro" id="IPR043131">
    <property type="entry name" value="BCAT-like_N"/>
</dbReference>
<organism evidence="1 2">
    <name type="scientific">Micromonospora peucetia</name>
    <dbReference type="NCBI Taxonomy" id="47871"/>
    <lineage>
        <taxon>Bacteria</taxon>
        <taxon>Bacillati</taxon>
        <taxon>Actinomycetota</taxon>
        <taxon>Actinomycetes</taxon>
        <taxon>Micromonosporales</taxon>
        <taxon>Micromonosporaceae</taxon>
        <taxon>Micromonospora</taxon>
    </lineage>
</organism>